<comment type="caution">
    <text evidence="12">The sequence shown here is derived from an EMBL/GenBank/DDBJ whole genome shotgun (WGS) entry which is preliminary data.</text>
</comment>
<organism evidence="12 13">
    <name type="scientific">Thermodesulfovibrio aggregans</name>
    <dbReference type="NCBI Taxonomy" id="86166"/>
    <lineage>
        <taxon>Bacteria</taxon>
        <taxon>Pseudomonadati</taxon>
        <taxon>Nitrospirota</taxon>
        <taxon>Thermodesulfovibrionia</taxon>
        <taxon>Thermodesulfovibrionales</taxon>
        <taxon>Thermodesulfovibrionaceae</taxon>
        <taxon>Thermodesulfovibrio</taxon>
    </lineage>
</organism>
<dbReference type="EC" id="5.1.3.2" evidence="5 10"/>
<comment type="similarity">
    <text evidence="4 10">Belongs to the NAD(P)-dependent epimerase/dehydratase family.</text>
</comment>
<comment type="subunit">
    <text evidence="10">Homodimer.</text>
</comment>
<dbReference type="GO" id="GO:0033499">
    <property type="term" value="P:galactose catabolic process via UDP-galactose, Leloir pathway"/>
    <property type="evidence" value="ECO:0007669"/>
    <property type="project" value="TreeGrafter"/>
</dbReference>
<keyword evidence="9 10" id="KW-0119">Carbohydrate metabolism</keyword>
<keyword evidence="8 10" id="KW-0413">Isomerase</keyword>
<reference evidence="13" key="1">
    <citation type="submission" date="2016-01" db="EMBL/GenBank/DDBJ databases">
        <title>Draft genome sequence of Thermodesulfovibrio aggregans strain TGE-P1.</title>
        <authorList>
            <person name="Sekiguchi Y."/>
            <person name="Ohashi A."/>
            <person name="Matsuura N."/>
            <person name="Tourlousse M.D."/>
        </authorList>
    </citation>
    <scope>NUCLEOTIDE SEQUENCE [LARGE SCALE GENOMIC DNA]</scope>
    <source>
        <strain evidence="13">TGE-P1</strain>
    </source>
</reference>
<evidence type="ECO:0000256" key="6">
    <source>
        <dbReference type="ARBA" id="ARBA00018569"/>
    </source>
</evidence>
<comment type="pathway">
    <text evidence="3 10">Carbohydrate metabolism; galactose metabolism.</text>
</comment>
<feature type="domain" description="NAD-dependent epimerase/dehydratase" evidence="11">
    <location>
        <begin position="5"/>
        <end position="253"/>
    </location>
</feature>
<keyword evidence="7 10" id="KW-0520">NAD</keyword>
<evidence type="ECO:0000313" key="13">
    <source>
        <dbReference type="Proteomes" id="UP000054976"/>
    </source>
</evidence>
<dbReference type="OrthoDB" id="9801785at2"/>
<dbReference type="SUPFAM" id="SSF51735">
    <property type="entry name" value="NAD(P)-binding Rossmann-fold domains"/>
    <property type="match status" value="1"/>
</dbReference>
<evidence type="ECO:0000313" key="12">
    <source>
        <dbReference type="EMBL" id="GAQ94755.1"/>
    </source>
</evidence>
<evidence type="ECO:0000256" key="5">
    <source>
        <dbReference type="ARBA" id="ARBA00013189"/>
    </source>
</evidence>
<dbReference type="EMBL" id="BCNO01000001">
    <property type="protein sequence ID" value="GAQ94755.1"/>
    <property type="molecule type" value="Genomic_DNA"/>
</dbReference>
<dbReference type="Pfam" id="PF01370">
    <property type="entry name" value="Epimerase"/>
    <property type="match status" value="1"/>
</dbReference>
<dbReference type="Gene3D" id="3.90.25.10">
    <property type="entry name" value="UDP-galactose 4-epimerase, domain 1"/>
    <property type="match status" value="1"/>
</dbReference>
<evidence type="ECO:0000256" key="4">
    <source>
        <dbReference type="ARBA" id="ARBA00007637"/>
    </source>
</evidence>
<dbReference type="GO" id="GO:0003978">
    <property type="term" value="F:UDP-glucose 4-epimerase activity"/>
    <property type="evidence" value="ECO:0007669"/>
    <property type="project" value="UniProtKB-UniRule"/>
</dbReference>
<evidence type="ECO:0000256" key="7">
    <source>
        <dbReference type="ARBA" id="ARBA00023027"/>
    </source>
</evidence>
<dbReference type="CDD" id="cd05247">
    <property type="entry name" value="UDP_G4E_1_SDR_e"/>
    <property type="match status" value="1"/>
</dbReference>
<comment type="catalytic activity">
    <reaction evidence="1 10">
        <text>UDP-alpha-D-glucose = UDP-alpha-D-galactose</text>
        <dbReference type="Rhea" id="RHEA:22168"/>
        <dbReference type="ChEBI" id="CHEBI:58885"/>
        <dbReference type="ChEBI" id="CHEBI:66914"/>
        <dbReference type="EC" id="5.1.3.2"/>
    </reaction>
</comment>
<evidence type="ECO:0000256" key="3">
    <source>
        <dbReference type="ARBA" id="ARBA00004947"/>
    </source>
</evidence>
<dbReference type="NCBIfam" id="TIGR01179">
    <property type="entry name" value="galE"/>
    <property type="match status" value="1"/>
</dbReference>
<dbReference type="STRING" id="86166.TAGGR_1940"/>
<evidence type="ECO:0000259" key="11">
    <source>
        <dbReference type="Pfam" id="PF01370"/>
    </source>
</evidence>
<protein>
    <recommendedName>
        <fullName evidence="6 10">UDP-glucose 4-epimerase</fullName>
        <ecNumber evidence="5 10">5.1.3.2</ecNumber>
    </recommendedName>
</protein>
<evidence type="ECO:0000256" key="2">
    <source>
        <dbReference type="ARBA" id="ARBA00001911"/>
    </source>
</evidence>
<dbReference type="Proteomes" id="UP000054976">
    <property type="component" value="Unassembled WGS sequence"/>
</dbReference>
<dbReference type="Gene3D" id="3.40.50.720">
    <property type="entry name" value="NAD(P)-binding Rossmann-like Domain"/>
    <property type="match status" value="1"/>
</dbReference>
<sequence>MGRKIIITGGAGYIGSHCVKRLGELGYEILTIDNLSSGNRWAVLYGKLEVVDLADNSRIEQIVKDFRPDAVIHFAASIVVPESVQNPVKYYKNNTENTLNLLKILVENNVDKFIFSSTAAVYGIPESVPVGENSPLMPINPYGRSKMMSEMILRDFSSAYGLRYISLRYFNVAGADPEGKIGQAYKESTHLITRALKCAKGDFPHLEIYGTDYPTRDGTCIRDYIHVTDLVDAHIVALEWLFQGGESEVFNCGYGHGYSVKEVIEVAKKVTGIDFKVIETERRPGDPPELVADCSKIKSKLNWTPQYDDLEFIIKTAWDWERKISFPSSQ</sequence>
<dbReference type="AlphaFoldDB" id="A0A0U9HNU8"/>
<dbReference type="PANTHER" id="PTHR43725:SF53">
    <property type="entry name" value="UDP-ARABINOSE 4-EPIMERASE 1"/>
    <property type="match status" value="1"/>
</dbReference>
<dbReference type="InterPro" id="IPR036291">
    <property type="entry name" value="NAD(P)-bd_dom_sf"/>
</dbReference>
<evidence type="ECO:0000256" key="8">
    <source>
        <dbReference type="ARBA" id="ARBA00023235"/>
    </source>
</evidence>
<name>A0A0U9HNU8_9BACT</name>
<evidence type="ECO:0000256" key="1">
    <source>
        <dbReference type="ARBA" id="ARBA00000083"/>
    </source>
</evidence>
<accession>A0A0U9HNU8</accession>
<dbReference type="PANTHER" id="PTHR43725">
    <property type="entry name" value="UDP-GLUCOSE 4-EPIMERASE"/>
    <property type="match status" value="1"/>
</dbReference>
<dbReference type="RefSeq" id="WP_059176181.1">
    <property type="nucleotide sequence ID" value="NZ_BCNO01000001.1"/>
</dbReference>
<dbReference type="InterPro" id="IPR005886">
    <property type="entry name" value="UDP_G4E"/>
</dbReference>
<evidence type="ECO:0000256" key="9">
    <source>
        <dbReference type="ARBA" id="ARBA00023277"/>
    </source>
</evidence>
<comment type="cofactor">
    <cofactor evidence="2 10">
        <name>NAD(+)</name>
        <dbReference type="ChEBI" id="CHEBI:57540"/>
    </cofactor>
</comment>
<dbReference type="InterPro" id="IPR001509">
    <property type="entry name" value="Epimerase_deHydtase"/>
</dbReference>
<keyword evidence="13" id="KW-1185">Reference proteome</keyword>
<proteinExistence type="inferred from homology"/>
<evidence type="ECO:0000256" key="10">
    <source>
        <dbReference type="RuleBase" id="RU366046"/>
    </source>
</evidence>
<gene>
    <name evidence="12" type="ORF">TAGGR_1940</name>
</gene>
<dbReference type="UniPathway" id="UPA00214"/>